<feature type="region of interest" description="Disordered" evidence="5">
    <location>
        <begin position="233"/>
        <end position="267"/>
    </location>
</feature>
<dbReference type="Pfam" id="PF12171">
    <property type="entry name" value="zf-C2H2_jaz"/>
    <property type="match status" value="1"/>
</dbReference>
<evidence type="ECO:0000256" key="1">
    <source>
        <dbReference type="ARBA" id="ARBA00022723"/>
    </source>
</evidence>
<feature type="compositionally biased region" description="Basic and acidic residues" evidence="5">
    <location>
        <begin position="485"/>
        <end position="495"/>
    </location>
</feature>
<dbReference type="SUPFAM" id="SSF57667">
    <property type="entry name" value="beta-beta-alpha zinc fingers"/>
    <property type="match status" value="1"/>
</dbReference>
<feature type="compositionally biased region" description="Basic residues" evidence="5">
    <location>
        <begin position="546"/>
        <end position="559"/>
    </location>
</feature>
<feature type="region of interest" description="Disordered" evidence="5">
    <location>
        <begin position="598"/>
        <end position="617"/>
    </location>
</feature>
<proteinExistence type="predicted"/>
<evidence type="ECO:0008006" key="10">
    <source>
        <dbReference type="Google" id="ProtNLM"/>
    </source>
</evidence>
<name>R7QAX2_CHOCR</name>
<feature type="compositionally biased region" description="Basic residues" evidence="5">
    <location>
        <begin position="301"/>
        <end position="310"/>
    </location>
</feature>
<dbReference type="InterPro" id="IPR036236">
    <property type="entry name" value="Znf_C2H2_sf"/>
</dbReference>
<evidence type="ECO:0000259" key="6">
    <source>
        <dbReference type="PROSITE" id="PS50076"/>
    </source>
</evidence>
<feature type="region of interest" description="Disordered" evidence="5">
    <location>
        <begin position="299"/>
        <end position="377"/>
    </location>
</feature>
<dbReference type="PROSITE" id="PS00028">
    <property type="entry name" value="ZINC_FINGER_C2H2_1"/>
    <property type="match status" value="2"/>
</dbReference>
<dbReference type="GO" id="GO:0008270">
    <property type="term" value="F:zinc ion binding"/>
    <property type="evidence" value="ECO:0007669"/>
    <property type="project" value="UniProtKB-KW"/>
</dbReference>
<dbReference type="InterPro" id="IPR001623">
    <property type="entry name" value="DnaJ_domain"/>
</dbReference>
<dbReference type="Proteomes" id="UP000012073">
    <property type="component" value="Unassembled WGS sequence"/>
</dbReference>
<dbReference type="PRINTS" id="PR00625">
    <property type="entry name" value="JDOMAIN"/>
</dbReference>
<dbReference type="SUPFAM" id="SSF46565">
    <property type="entry name" value="Chaperone J-domain"/>
    <property type="match status" value="1"/>
</dbReference>
<dbReference type="InterPro" id="IPR013087">
    <property type="entry name" value="Znf_C2H2_type"/>
</dbReference>
<gene>
    <name evidence="8" type="ORF">CHC_T00003261001</name>
</gene>
<dbReference type="GeneID" id="17322145"/>
<evidence type="ECO:0000256" key="3">
    <source>
        <dbReference type="ARBA" id="ARBA00022833"/>
    </source>
</evidence>
<dbReference type="AlphaFoldDB" id="R7QAX2"/>
<feature type="domain" description="J" evidence="6">
    <location>
        <begin position="7"/>
        <end position="73"/>
    </location>
</feature>
<evidence type="ECO:0000259" key="7">
    <source>
        <dbReference type="PROSITE" id="PS50157"/>
    </source>
</evidence>
<organism evidence="8 9">
    <name type="scientific">Chondrus crispus</name>
    <name type="common">Carrageen Irish moss</name>
    <name type="synonym">Polymorpha crispa</name>
    <dbReference type="NCBI Taxonomy" id="2769"/>
    <lineage>
        <taxon>Eukaryota</taxon>
        <taxon>Rhodophyta</taxon>
        <taxon>Florideophyceae</taxon>
        <taxon>Rhodymeniophycidae</taxon>
        <taxon>Gigartinales</taxon>
        <taxon>Gigartinaceae</taxon>
        <taxon>Chondrus</taxon>
    </lineage>
</organism>
<evidence type="ECO:0000256" key="2">
    <source>
        <dbReference type="ARBA" id="ARBA00022771"/>
    </source>
</evidence>
<dbReference type="Pfam" id="PF21884">
    <property type="entry name" value="ZUO1-like_ZHD"/>
    <property type="match status" value="1"/>
</dbReference>
<accession>R7QAX2</accession>
<dbReference type="InterPro" id="IPR051964">
    <property type="entry name" value="Chaperone_stress_response"/>
</dbReference>
<dbReference type="EMBL" id="HG001703">
    <property type="protein sequence ID" value="CDF34610.1"/>
    <property type="molecule type" value="Genomic_DNA"/>
</dbReference>
<dbReference type="RefSeq" id="XP_005714429.1">
    <property type="nucleotide sequence ID" value="XM_005714372.1"/>
</dbReference>
<dbReference type="SMART" id="SM00355">
    <property type="entry name" value="ZnF_C2H2"/>
    <property type="match status" value="2"/>
</dbReference>
<feature type="compositionally biased region" description="Polar residues" evidence="5">
    <location>
        <begin position="430"/>
        <end position="442"/>
    </location>
</feature>
<sequence>MTPPRECLYLTLGLPQTATTSEIRKAYRLQALSHHPDKNPSQPAAAAERFKAVQHAYSVLSDDHERAWYDAHRSQILRGHDPAASGADAQPEAADATGVDLFACFSSAAYRGFADGPGGFYAVYADVFDRLWQEEVDEMARQGQRVPASAAFGGMNADWDAVRAFYTRWDAFSSVKSFAFADKWNLGEAPNREVRRLMEKDNKKARAAVRKEFISTVRELAAFVKKRDPRVVRRRREEQQVQEKRQELVKERQRAKARLRKDNAEQMRAARDEALEEDADGLDQILEALALDERIEADNKRAKKKRRGKKAVISYSEDEASTSEAEGEEDMDSLDRAGDSDGNGGPSDTRVGDHSSVQDDEAGSELDELEDEDDEGKEEVDLYCVACRKLFRSGPQKSDHERSKKHRSAVAKLKRELLKEEKAFAKANPSMATETVLGTSTDRAAEAEESEQLIDEDEEEAEFLRAQAKKSKKKRKKQCAPTFVDSKHDEDDGRELASTGTDPLEANGNLASAHTPARGGQSATDAKLEGDNATTSEVLQETKAVKLTKKQQRRLRERKKREEADVGKPVTPATLKCNVCSGQFGSRNKLMRHVEQSGHALHVSGTPTSRHQGRMTK</sequence>
<dbReference type="OrthoDB" id="5894at2759"/>
<dbReference type="Pfam" id="PF00226">
    <property type="entry name" value="DnaJ"/>
    <property type="match status" value="1"/>
</dbReference>
<dbReference type="Gene3D" id="3.30.160.60">
    <property type="entry name" value="Classic Zinc Finger"/>
    <property type="match status" value="1"/>
</dbReference>
<evidence type="ECO:0000256" key="4">
    <source>
        <dbReference type="PROSITE-ProRule" id="PRU00042"/>
    </source>
</evidence>
<keyword evidence="9" id="KW-1185">Reference proteome</keyword>
<dbReference type="InterPro" id="IPR036869">
    <property type="entry name" value="J_dom_sf"/>
</dbReference>
<dbReference type="Gene3D" id="1.10.287.110">
    <property type="entry name" value="DnaJ domain"/>
    <property type="match status" value="1"/>
</dbReference>
<keyword evidence="1" id="KW-0479">Metal-binding</keyword>
<dbReference type="CDD" id="cd06257">
    <property type="entry name" value="DnaJ"/>
    <property type="match status" value="1"/>
</dbReference>
<dbReference type="KEGG" id="ccp:CHC_T00003261001"/>
<keyword evidence="2 4" id="KW-0863">Zinc-finger</keyword>
<dbReference type="PROSITE" id="PS50076">
    <property type="entry name" value="DNAJ_2"/>
    <property type="match status" value="1"/>
</dbReference>
<evidence type="ECO:0000313" key="9">
    <source>
        <dbReference type="Proteomes" id="UP000012073"/>
    </source>
</evidence>
<dbReference type="OMA" id="RANHEES"/>
<dbReference type="PROSITE" id="PS50157">
    <property type="entry name" value="ZINC_FINGER_C2H2_2"/>
    <property type="match status" value="1"/>
</dbReference>
<dbReference type="Gramene" id="CDF34610">
    <property type="protein sequence ID" value="CDF34610"/>
    <property type="gene ID" value="CHC_T00003261001"/>
</dbReference>
<feature type="compositionally biased region" description="Acidic residues" evidence="5">
    <location>
        <begin position="358"/>
        <end position="377"/>
    </location>
</feature>
<protein>
    <recommendedName>
        <fullName evidence="10">J domain-containing protein</fullName>
    </recommendedName>
</protein>
<keyword evidence="3" id="KW-0862">Zinc</keyword>
<evidence type="ECO:0000313" key="8">
    <source>
        <dbReference type="EMBL" id="CDF34610.1"/>
    </source>
</evidence>
<dbReference type="GO" id="GO:0005737">
    <property type="term" value="C:cytoplasm"/>
    <property type="evidence" value="ECO:0007669"/>
    <property type="project" value="TreeGrafter"/>
</dbReference>
<feature type="compositionally biased region" description="Basic residues" evidence="5">
    <location>
        <begin position="467"/>
        <end position="478"/>
    </location>
</feature>
<dbReference type="SMART" id="SM00271">
    <property type="entry name" value="DnaJ"/>
    <property type="match status" value="1"/>
</dbReference>
<dbReference type="InterPro" id="IPR054076">
    <property type="entry name" value="ZUO1-like_ZHD"/>
</dbReference>
<feature type="domain" description="C2H2-type" evidence="7">
    <location>
        <begin position="575"/>
        <end position="607"/>
    </location>
</feature>
<dbReference type="PANTHER" id="PTHR44029:SF1">
    <property type="entry name" value="DNAJ HOMOLOG SUBFAMILY C MEMBER 21"/>
    <property type="match status" value="1"/>
</dbReference>
<reference evidence="9" key="1">
    <citation type="journal article" date="2013" name="Proc. Natl. Acad. Sci. U.S.A.">
        <title>Genome structure and metabolic features in the red seaweed Chondrus crispus shed light on evolution of the Archaeplastida.</title>
        <authorList>
            <person name="Collen J."/>
            <person name="Porcel B."/>
            <person name="Carre W."/>
            <person name="Ball S.G."/>
            <person name="Chaparro C."/>
            <person name="Tonon T."/>
            <person name="Barbeyron T."/>
            <person name="Michel G."/>
            <person name="Noel B."/>
            <person name="Valentin K."/>
            <person name="Elias M."/>
            <person name="Artiguenave F."/>
            <person name="Arun A."/>
            <person name="Aury J.M."/>
            <person name="Barbosa-Neto J.F."/>
            <person name="Bothwell J.H."/>
            <person name="Bouget F.Y."/>
            <person name="Brillet L."/>
            <person name="Cabello-Hurtado F."/>
            <person name="Capella-Gutierrez S."/>
            <person name="Charrier B."/>
            <person name="Cladiere L."/>
            <person name="Cock J.M."/>
            <person name="Coelho S.M."/>
            <person name="Colleoni C."/>
            <person name="Czjzek M."/>
            <person name="Da Silva C."/>
            <person name="Delage L."/>
            <person name="Denoeud F."/>
            <person name="Deschamps P."/>
            <person name="Dittami S.M."/>
            <person name="Gabaldon T."/>
            <person name="Gachon C.M."/>
            <person name="Groisillier A."/>
            <person name="Herve C."/>
            <person name="Jabbari K."/>
            <person name="Katinka M."/>
            <person name="Kloareg B."/>
            <person name="Kowalczyk N."/>
            <person name="Labadie K."/>
            <person name="Leblanc C."/>
            <person name="Lopez P.J."/>
            <person name="McLachlan D.H."/>
            <person name="Meslet-Cladiere L."/>
            <person name="Moustafa A."/>
            <person name="Nehr Z."/>
            <person name="Nyvall Collen P."/>
            <person name="Panaud O."/>
            <person name="Partensky F."/>
            <person name="Poulain J."/>
            <person name="Rensing S.A."/>
            <person name="Rousvoal S."/>
            <person name="Samson G."/>
            <person name="Symeonidi A."/>
            <person name="Weissenbach J."/>
            <person name="Zambounis A."/>
            <person name="Wincker P."/>
            <person name="Boyen C."/>
        </authorList>
    </citation>
    <scope>NUCLEOTIDE SEQUENCE [LARGE SCALE GENOMIC DNA]</scope>
    <source>
        <strain evidence="9">cv. Stackhouse</strain>
    </source>
</reference>
<feature type="compositionally biased region" description="Acidic residues" evidence="5">
    <location>
        <begin position="447"/>
        <end position="461"/>
    </location>
</feature>
<feature type="compositionally biased region" description="Acidic residues" evidence="5">
    <location>
        <begin position="316"/>
        <end position="332"/>
    </location>
</feature>
<feature type="region of interest" description="Disordered" evidence="5">
    <location>
        <begin position="424"/>
        <end position="567"/>
    </location>
</feature>
<dbReference type="InterPro" id="IPR022755">
    <property type="entry name" value="Znf_C2H2_jaz"/>
</dbReference>
<dbReference type="InterPro" id="IPR018253">
    <property type="entry name" value="DnaJ_domain_CS"/>
</dbReference>
<dbReference type="PANTHER" id="PTHR44029">
    <property type="entry name" value="DNAJ HOMOLOG SUBFAMILY C MEMBER 21"/>
    <property type="match status" value="1"/>
</dbReference>
<dbReference type="PROSITE" id="PS00636">
    <property type="entry name" value="DNAJ_1"/>
    <property type="match status" value="1"/>
</dbReference>
<evidence type="ECO:0000256" key="5">
    <source>
        <dbReference type="SAM" id="MobiDB-lite"/>
    </source>
</evidence>
<dbReference type="STRING" id="2769.R7QAX2"/>